<keyword evidence="1" id="KW-0496">Mitochondrion</keyword>
<dbReference type="AlphaFoldDB" id="A0A6B9XWD0"/>
<sequence length="53" mass="6336">MPTPHLPSMRYEHRQRSPFSLAGMDFWQIVCYLRFQFKVGKLLPVLTCFKVPH</sequence>
<dbReference type="EMBL" id="MK697702">
    <property type="protein sequence ID" value="QHR91611.1"/>
    <property type="molecule type" value="Genomic_DNA"/>
</dbReference>
<name>A0A6B9XWD0_PICSI</name>
<protein>
    <submittedName>
        <fullName evidence="1">Uncharacterized protein</fullName>
    </submittedName>
</protein>
<evidence type="ECO:0000313" key="1">
    <source>
        <dbReference type="EMBL" id="QHR91611.1"/>
    </source>
</evidence>
<proteinExistence type="predicted"/>
<gene>
    <name evidence="1" type="primary">orf05678</name>
    <name evidence="1" type="ORF">Q903MT_gene5646</name>
</gene>
<accession>A0A6B9XWD0</accession>
<geneLocation type="mitochondrion" evidence="1"/>
<organism evidence="1">
    <name type="scientific">Picea sitchensis</name>
    <name type="common">Sitka spruce</name>
    <name type="synonym">Pinus sitchensis</name>
    <dbReference type="NCBI Taxonomy" id="3332"/>
    <lineage>
        <taxon>Eukaryota</taxon>
        <taxon>Viridiplantae</taxon>
        <taxon>Streptophyta</taxon>
        <taxon>Embryophyta</taxon>
        <taxon>Tracheophyta</taxon>
        <taxon>Spermatophyta</taxon>
        <taxon>Pinopsida</taxon>
        <taxon>Pinidae</taxon>
        <taxon>Conifers I</taxon>
        <taxon>Pinales</taxon>
        <taxon>Pinaceae</taxon>
        <taxon>Picea</taxon>
    </lineage>
</organism>
<reference evidence="1" key="1">
    <citation type="submission" date="2019-03" db="EMBL/GenBank/DDBJ databases">
        <title>Largest Complete Mitochondrial Genome of a Gymnosperm, Sitka Spruce (Picea sitchensis), Indicates Complex Physical Structure.</title>
        <authorList>
            <person name="Jackman S.D."/>
            <person name="Coombe L."/>
            <person name="Warren R."/>
            <person name="Kirk H."/>
            <person name="Trinh E."/>
            <person name="McLeod T."/>
            <person name="Pleasance S."/>
            <person name="Pandoh P."/>
            <person name="Zhao Y."/>
            <person name="Coope R."/>
            <person name="Bousquet J."/>
            <person name="Bohlmann J.C."/>
            <person name="Jones S.J.M."/>
            <person name="Birol I."/>
        </authorList>
    </citation>
    <scope>NUCLEOTIDE SEQUENCE</scope>
    <source>
        <strain evidence="1">Q903</strain>
    </source>
</reference>